<protein>
    <recommendedName>
        <fullName evidence="2">DUF6534 domain-containing protein</fullName>
    </recommendedName>
</protein>
<proteinExistence type="predicted"/>
<accession>A0A2G8SRT7</accession>
<feature type="transmembrane region" description="Helical" evidence="1">
    <location>
        <begin position="187"/>
        <end position="207"/>
    </location>
</feature>
<dbReference type="STRING" id="1077348.A0A2G8SRT7"/>
<feature type="transmembrane region" description="Helical" evidence="1">
    <location>
        <begin position="154"/>
        <end position="175"/>
    </location>
</feature>
<evidence type="ECO:0000313" key="4">
    <source>
        <dbReference type="Proteomes" id="UP000230002"/>
    </source>
</evidence>
<feature type="transmembrane region" description="Helical" evidence="1">
    <location>
        <begin position="51"/>
        <end position="75"/>
    </location>
</feature>
<keyword evidence="1" id="KW-0472">Membrane</keyword>
<feature type="domain" description="DUF6534" evidence="2">
    <location>
        <begin position="193"/>
        <end position="280"/>
    </location>
</feature>
<keyword evidence="1" id="KW-0812">Transmembrane</keyword>
<gene>
    <name evidence="3" type="ORF">GSI_00174</name>
</gene>
<dbReference type="InterPro" id="IPR045339">
    <property type="entry name" value="DUF6534"/>
</dbReference>
<name>A0A2G8SRT7_9APHY</name>
<keyword evidence="1" id="KW-1133">Transmembrane helix</keyword>
<evidence type="ECO:0000259" key="2">
    <source>
        <dbReference type="Pfam" id="PF20152"/>
    </source>
</evidence>
<evidence type="ECO:0000256" key="1">
    <source>
        <dbReference type="SAM" id="Phobius"/>
    </source>
</evidence>
<dbReference type="PANTHER" id="PTHR40465">
    <property type="entry name" value="CHROMOSOME 1, WHOLE GENOME SHOTGUN SEQUENCE"/>
    <property type="match status" value="1"/>
</dbReference>
<organism evidence="3 4">
    <name type="scientific">Ganoderma sinense ZZ0214-1</name>
    <dbReference type="NCBI Taxonomy" id="1077348"/>
    <lineage>
        <taxon>Eukaryota</taxon>
        <taxon>Fungi</taxon>
        <taxon>Dikarya</taxon>
        <taxon>Basidiomycota</taxon>
        <taxon>Agaricomycotina</taxon>
        <taxon>Agaricomycetes</taxon>
        <taxon>Polyporales</taxon>
        <taxon>Polyporaceae</taxon>
        <taxon>Ganoderma</taxon>
    </lineage>
</organism>
<dbReference type="AlphaFoldDB" id="A0A2G8SRT7"/>
<dbReference type="EMBL" id="AYKW01000001">
    <property type="protein sequence ID" value="PIL36485.1"/>
    <property type="molecule type" value="Genomic_DNA"/>
</dbReference>
<comment type="caution">
    <text evidence="3">The sequence shown here is derived from an EMBL/GenBank/DDBJ whole genome shotgun (WGS) entry which is preliminary data.</text>
</comment>
<feature type="transmembrane region" description="Helical" evidence="1">
    <location>
        <begin position="227"/>
        <end position="249"/>
    </location>
</feature>
<dbReference type="Pfam" id="PF20152">
    <property type="entry name" value="DUF6534"/>
    <property type="match status" value="1"/>
</dbReference>
<evidence type="ECO:0000313" key="3">
    <source>
        <dbReference type="EMBL" id="PIL36485.1"/>
    </source>
</evidence>
<dbReference type="Proteomes" id="UP000230002">
    <property type="component" value="Unassembled WGS sequence"/>
</dbReference>
<reference evidence="3 4" key="1">
    <citation type="journal article" date="2015" name="Sci. Rep.">
        <title>Chromosome-level genome map provides insights into diverse defense mechanisms in the medicinal fungus Ganoderma sinense.</title>
        <authorList>
            <person name="Zhu Y."/>
            <person name="Xu J."/>
            <person name="Sun C."/>
            <person name="Zhou S."/>
            <person name="Xu H."/>
            <person name="Nelson D.R."/>
            <person name="Qian J."/>
            <person name="Song J."/>
            <person name="Luo H."/>
            <person name="Xiang L."/>
            <person name="Li Y."/>
            <person name="Xu Z."/>
            <person name="Ji A."/>
            <person name="Wang L."/>
            <person name="Lu S."/>
            <person name="Hayward A."/>
            <person name="Sun W."/>
            <person name="Li X."/>
            <person name="Schwartz D.C."/>
            <person name="Wang Y."/>
            <person name="Chen S."/>
        </authorList>
    </citation>
    <scope>NUCLEOTIDE SEQUENCE [LARGE SCALE GENOMIC DNA]</scope>
    <source>
        <strain evidence="3 4">ZZ0214-1</strain>
    </source>
</reference>
<dbReference type="PANTHER" id="PTHR40465:SF1">
    <property type="entry name" value="DUF6534 DOMAIN-CONTAINING PROTEIN"/>
    <property type="match status" value="1"/>
</dbReference>
<keyword evidence="4" id="KW-1185">Reference proteome</keyword>
<feature type="transmembrane region" description="Helical" evidence="1">
    <location>
        <begin position="13"/>
        <end position="39"/>
    </location>
</feature>
<sequence>MSAVSAASIAEEFFGGLFVEVFVGGILYGITTLQTFIYFQKFPDDGRFLKYYVAAVWVLESLHTGFCVEFVYSYLIRNYGNEKYFIHINWAVGASLANPVEVLNGNIDVSLGHGHYRGHNIGDGARILYPPSLDPYVDVTLLSFHTSLTTPRSLQVAFGMGSTILTYYLSGWVSFRQHKAATVTVSGGLASVAAVDVMVTTSITWYLRKKRSEVQESAKSKVGMIMLYAVNTGALTATASVITCILYAVRRDSLVFLGLVEVSGKLYANSFLGSLNARTHIRGKGNKQYSHESSGNTYRGPQVPKVEVFQQTLVSKDTVDHEYGNEYAMSPVKGGDLV</sequence>
<dbReference type="OrthoDB" id="2801815at2759"/>